<proteinExistence type="predicted"/>
<dbReference type="AlphaFoldDB" id="A0AAQ4F6H5"/>
<feature type="compositionally biased region" description="Basic and acidic residues" evidence="1">
    <location>
        <begin position="159"/>
        <end position="169"/>
    </location>
</feature>
<dbReference type="EMBL" id="JARKHS020006346">
    <property type="protein sequence ID" value="KAK8782744.1"/>
    <property type="molecule type" value="Genomic_DNA"/>
</dbReference>
<gene>
    <name evidence="2" type="ORF">V5799_015914</name>
</gene>
<feature type="compositionally biased region" description="Low complexity" evidence="1">
    <location>
        <begin position="186"/>
        <end position="211"/>
    </location>
</feature>
<evidence type="ECO:0000313" key="3">
    <source>
        <dbReference type="Proteomes" id="UP001321473"/>
    </source>
</evidence>
<feature type="non-terminal residue" evidence="2">
    <location>
        <position position="223"/>
    </location>
</feature>
<evidence type="ECO:0000313" key="2">
    <source>
        <dbReference type="EMBL" id="KAK8782744.1"/>
    </source>
</evidence>
<feature type="compositionally biased region" description="Basic and acidic residues" evidence="1">
    <location>
        <begin position="73"/>
        <end position="85"/>
    </location>
</feature>
<comment type="caution">
    <text evidence="2">The sequence shown here is derived from an EMBL/GenBank/DDBJ whole genome shotgun (WGS) entry which is preliminary data.</text>
</comment>
<feature type="compositionally biased region" description="Pro residues" evidence="1">
    <location>
        <begin position="173"/>
        <end position="185"/>
    </location>
</feature>
<name>A0AAQ4F6H5_AMBAM</name>
<sequence>MSLLRNGESPPSSGVSTRESLWQKASSLRQSLRGRSSRHEGGPGASSSSSRRPASLYLADSSSSRCSKSRQSLRREWGSQRDLSRDKRHAISPSAHSNAVPQQQQQQQSGETGSDQEADRAWSSTWTLPDSAPLPPKQRSPRKLTKDSGYETSGGGAHGEPDYVNREWVARVPSPPPPPLPPPPSSSGGQTSSLSSCSGGATSGTASGPPSIGATSPAVGGST</sequence>
<evidence type="ECO:0000256" key="1">
    <source>
        <dbReference type="SAM" id="MobiDB-lite"/>
    </source>
</evidence>
<reference evidence="2 3" key="1">
    <citation type="journal article" date="2023" name="Arcadia Sci">
        <title>De novo assembly of a long-read Amblyomma americanum tick genome.</title>
        <authorList>
            <person name="Chou S."/>
            <person name="Poskanzer K.E."/>
            <person name="Rollins M."/>
            <person name="Thuy-Boun P.S."/>
        </authorList>
    </citation>
    <scope>NUCLEOTIDE SEQUENCE [LARGE SCALE GENOMIC DNA]</scope>
    <source>
        <strain evidence="2">F_SG_1</strain>
        <tissue evidence="2">Salivary glands</tissue>
    </source>
</reference>
<feature type="compositionally biased region" description="Polar residues" evidence="1">
    <location>
        <begin position="9"/>
        <end position="25"/>
    </location>
</feature>
<organism evidence="2 3">
    <name type="scientific">Amblyomma americanum</name>
    <name type="common">Lone star tick</name>
    <dbReference type="NCBI Taxonomy" id="6943"/>
    <lineage>
        <taxon>Eukaryota</taxon>
        <taxon>Metazoa</taxon>
        <taxon>Ecdysozoa</taxon>
        <taxon>Arthropoda</taxon>
        <taxon>Chelicerata</taxon>
        <taxon>Arachnida</taxon>
        <taxon>Acari</taxon>
        <taxon>Parasitiformes</taxon>
        <taxon>Ixodida</taxon>
        <taxon>Ixodoidea</taxon>
        <taxon>Ixodidae</taxon>
        <taxon>Amblyomminae</taxon>
        <taxon>Amblyomma</taxon>
    </lineage>
</organism>
<keyword evidence="3" id="KW-1185">Reference proteome</keyword>
<accession>A0AAQ4F6H5</accession>
<feature type="region of interest" description="Disordered" evidence="1">
    <location>
        <begin position="1"/>
        <end position="223"/>
    </location>
</feature>
<dbReference type="Proteomes" id="UP001321473">
    <property type="component" value="Unassembled WGS sequence"/>
</dbReference>
<protein>
    <submittedName>
        <fullName evidence="2">Uncharacterized protein</fullName>
    </submittedName>
</protein>
<feature type="compositionally biased region" description="Low complexity" evidence="1">
    <location>
        <begin position="45"/>
        <end position="66"/>
    </location>
</feature>